<evidence type="ECO:0000313" key="11">
    <source>
        <dbReference type="EMBL" id="MBP2406621.1"/>
    </source>
</evidence>
<keyword evidence="2 9" id="KW-0378">Hydrolase</keyword>
<feature type="region of interest" description="Disordered" evidence="10">
    <location>
        <begin position="374"/>
        <end position="409"/>
    </location>
</feature>
<gene>
    <name evidence="11" type="ORF">JO379_006090</name>
</gene>
<sequence>MPRAHTARFITGARRGAVLFACACGVCLPSCDGRAAAASATDGPDSPFWVEPTGRAARQVRVWQERGREQDAAVLRRIADQPTAVWMPGDGRDPKEQVEQVTRQAEQADKVPLLVAYNIPHRDCGQYSSGGAKDAAHYRAWLDSAAAGIAERRAWVVLEPDAIAQWASGCVTPEVAKERLGLLGEAVRKFKANPRTSVYLDAGNSGWISDQRLLAGALERAGVSQADGFALNVSNFHTTPVTRAYGDKLSDLLGGAHYIIDTSRNGNGPLPPEQDKATGGNGAESWCNPPGRALGAAPTTHTGAARVDAFVWVKRPGESDGSCRGAPPAGHWWADYALKLARTRPTAPAKPAAPQPVQVEKPVPVLKPVVQPVTPPAVMPPAAPAVTPAAPPAPHPSPQTAPAPLTPAK</sequence>
<dbReference type="InterPro" id="IPR016288">
    <property type="entry name" value="Beta_cellobiohydrolase"/>
</dbReference>
<dbReference type="EC" id="3.2.1.-" evidence="9"/>
<dbReference type="RefSeq" id="WP_130880951.1">
    <property type="nucleotide sequence ID" value="NZ_JAGIOH010000001.1"/>
</dbReference>
<evidence type="ECO:0000256" key="6">
    <source>
        <dbReference type="ARBA" id="ARBA00023295"/>
    </source>
</evidence>
<dbReference type="InterPro" id="IPR001524">
    <property type="entry name" value="Glyco_hydro_6_CS"/>
</dbReference>
<dbReference type="GO" id="GO:0008810">
    <property type="term" value="F:cellulase activity"/>
    <property type="evidence" value="ECO:0007669"/>
    <property type="project" value="UniProtKB-EC"/>
</dbReference>
<accession>A0ABS4YD13</accession>
<evidence type="ECO:0000256" key="3">
    <source>
        <dbReference type="ARBA" id="ARBA00023001"/>
    </source>
</evidence>
<evidence type="ECO:0000313" key="12">
    <source>
        <dbReference type="Proteomes" id="UP001519291"/>
    </source>
</evidence>
<dbReference type="Gene3D" id="3.20.20.40">
    <property type="entry name" value="1, 4-beta cellobiohydrolase"/>
    <property type="match status" value="1"/>
</dbReference>
<dbReference type="GeneID" id="91572933"/>
<evidence type="ECO:0000256" key="9">
    <source>
        <dbReference type="RuleBase" id="RU361186"/>
    </source>
</evidence>
<evidence type="ECO:0000256" key="10">
    <source>
        <dbReference type="SAM" id="MobiDB-lite"/>
    </source>
</evidence>
<evidence type="ECO:0000256" key="8">
    <source>
        <dbReference type="PROSITE-ProRule" id="PRU10056"/>
    </source>
</evidence>
<keyword evidence="6 9" id="KW-0326">Glycosidase</keyword>
<dbReference type="PANTHER" id="PTHR34876">
    <property type="match status" value="1"/>
</dbReference>
<protein>
    <recommendedName>
        <fullName evidence="9">Glucanase</fullName>
        <ecNumber evidence="9">3.2.1.-</ecNumber>
    </recommendedName>
</protein>
<keyword evidence="4" id="KW-1015">Disulfide bond</keyword>
<dbReference type="PANTHER" id="PTHR34876:SF4">
    <property type="entry name" value="1,4-BETA-D-GLUCAN CELLOBIOHYDROLASE C-RELATED"/>
    <property type="match status" value="1"/>
</dbReference>
<evidence type="ECO:0000256" key="7">
    <source>
        <dbReference type="ARBA" id="ARBA00023326"/>
    </source>
</evidence>
<dbReference type="InterPro" id="IPR036434">
    <property type="entry name" value="Beta_cellobiohydrolase_sf"/>
</dbReference>
<feature type="active site" evidence="8">
    <location>
        <position position="123"/>
    </location>
</feature>
<dbReference type="Pfam" id="PF01341">
    <property type="entry name" value="Glyco_hydro_6"/>
    <property type="match status" value="1"/>
</dbReference>
<proteinExistence type="inferred from homology"/>
<comment type="caution">
    <text evidence="11">The sequence shown here is derived from an EMBL/GenBank/DDBJ whole genome shotgun (WGS) entry which is preliminary data.</text>
</comment>
<keyword evidence="1" id="KW-0732">Signal</keyword>
<dbReference type="Proteomes" id="UP001519291">
    <property type="component" value="Unassembled WGS sequence"/>
</dbReference>
<organism evidence="11 12">
    <name type="scientific">Streptomyces syringium</name>
    <dbReference type="NCBI Taxonomy" id="76729"/>
    <lineage>
        <taxon>Bacteria</taxon>
        <taxon>Bacillati</taxon>
        <taxon>Actinomycetota</taxon>
        <taxon>Actinomycetes</taxon>
        <taxon>Kitasatosporales</taxon>
        <taxon>Streptomycetaceae</taxon>
        <taxon>Streptomyces</taxon>
    </lineage>
</organism>
<dbReference type="SUPFAM" id="SSF51989">
    <property type="entry name" value="Glycosyl hydrolases family 6, cellulases"/>
    <property type="match status" value="1"/>
</dbReference>
<dbReference type="PRINTS" id="PR00733">
    <property type="entry name" value="GLHYDRLASE6"/>
</dbReference>
<evidence type="ECO:0000256" key="4">
    <source>
        <dbReference type="ARBA" id="ARBA00023157"/>
    </source>
</evidence>
<evidence type="ECO:0000256" key="2">
    <source>
        <dbReference type="ARBA" id="ARBA00022801"/>
    </source>
</evidence>
<name>A0ABS4YD13_9ACTN</name>
<dbReference type="PROSITE" id="PS00655">
    <property type="entry name" value="GLYCOSYL_HYDROL_F6_1"/>
    <property type="match status" value="1"/>
</dbReference>
<keyword evidence="3 9" id="KW-0136">Cellulose degradation</keyword>
<evidence type="ECO:0000256" key="1">
    <source>
        <dbReference type="ARBA" id="ARBA00022729"/>
    </source>
</evidence>
<reference evidence="11 12" key="1">
    <citation type="submission" date="2021-03" db="EMBL/GenBank/DDBJ databases">
        <title>Sequencing the genomes of 1000 actinobacteria strains.</title>
        <authorList>
            <person name="Klenk H.-P."/>
        </authorList>
    </citation>
    <scope>NUCLEOTIDE SEQUENCE [LARGE SCALE GENOMIC DNA]</scope>
    <source>
        <strain evidence="11 12">DSM 41480</strain>
    </source>
</reference>
<keyword evidence="5 9" id="KW-0119">Carbohydrate metabolism</keyword>
<evidence type="ECO:0000256" key="5">
    <source>
        <dbReference type="ARBA" id="ARBA00023277"/>
    </source>
</evidence>
<keyword evidence="12" id="KW-1185">Reference proteome</keyword>
<keyword evidence="7 9" id="KW-0624">Polysaccharide degradation</keyword>
<comment type="similarity">
    <text evidence="9">Belongs to the glycosyl hydrolase family 6.</text>
</comment>
<dbReference type="EMBL" id="JAGIOH010000001">
    <property type="protein sequence ID" value="MBP2406621.1"/>
    <property type="molecule type" value="Genomic_DNA"/>
</dbReference>